<feature type="region of interest" description="Disordered" evidence="1">
    <location>
        <begin position="95"/>
        <end position="118"/>
    </location>
</feature>
<evidence type="ECO:0000313" key="3">
    <source>
        <dbReference type="Proteomes" id="UP000545761"/>
    </source>
</evidence>
<name>A0A7W0DVP4_9ACTN</name>
<dbReference type="EMBL" id="JACEHE010000042">
    <property type="protein sequence ID" value="MBA2951249.1"/>
    <property type="molecule type" value="Genomic_DNA"/>
</dbReference>
<proteinExistence type="predicted"/>
<reference evidence="2 3" key="1">
    <citation type="submission" date="2020-07" db="EMBL/GenBank/DDBJ databases">
        <title>Streptomyces isolated from Indian soil.</title>
        <authorList>
            <person name="Mandal S."/>
            <person name="Maiti P.K."/>
        </authorList>
    </citation>
    <scope>NUCLEOTIDE SEQUENCE [LARGE SCALE GENOMIC DNA]</scope>
    <source>
        <strain evidence="2 3">PSKA28</strain>
    </source>
</reference>
<organism evidence="2 3">
    <name type="scientific">Streptomyces himalayensis subsp. himalayensis</name>
    <dbReference type="NCBI Taxonomy" id="2756131"/>
    <lineage>
        <taxon>Bacteria</taxon>
        <taxon>Bacillati</taxon>
        <taxon>Actinomycetota</taxon>
        <taxon>Actinomycetes</taxon>
        <taxon>Kitasatosporales</taxon>
        <taxon>Streptomycetaceae</taxon>
        <taxon>Streptomyces</taxon>
        <taxon>Streptomyces himalayensis</taxon>
    </lineage>
</organism>
<protein>
    <submittedName>
        <fullName evidence="2">Uncharacterized protein</fullName>
    </submittedName>
</protein>
<sequence length="118" mass="12708">MYVDPAYTTAPSAATSTKRTASPRRGSRAGTADRNCGFVDHADRNSSRNTPRPRVGVVATLGRVNDPCSTPGTGYRSSSRFRRRCVTARCCARTSTGPAVRGRGRYSRAGCHTSSRRP</sequence>
<feature type="region of interest" description="Disordered" evidence="1">
    <location>
        <begin position="1"/>
        <end position="54"/>
    </location>
</feature>
<dbReference type="AlphaFoldDB" id="A0A7W0DVP4"/>
<evidence type="ECO:0000256" key="1">
    <source>
        <dbReference type="SAM" id="MobiDB-lite"/>
    </source>
</evidence>
<feature type="compositionally biased region" description="Low complexity" evidence="1">
    <location>
        <begin position="1"/>
        <end position="20"/>
    </location>
</feature>
<comment type="caution">
    <text evidence="2">The sequence shown here is derived from an EMBL/GenBank/DDBJ whole genome shotgun (WGS) entry which is preliminary data.</text>
</comment>
<gene>
    <name evidence="2" type="ORF">H1D24_37250</name>
</gene>
<evidence type="ECO:0000313" key="2">
    <source>
        <dbReference type="EMBL" id="MBA2951249.1"/>
    </source>
</evidence>
<dbReference type="Proteomes" id="UP000545761">
    <property type="component" value="Unassembled WGS sequence"/>
</dbReference>
<accession>A0A7W0DVP4</accession>